<dbReference type="NCBIfam" id="NF001159">
    <property type="entry name" value="PRK00150.1-3"/>
    <property type="match status" value="1"/>
</dbReference>
<comment type="similarity">
    <text evidence="1 4">Belongs to the polypeptide deformylase family.</text>
</comment>
<accession>A0A0A2EPY1</accession>
<dbReference type="PANTHER" id="PTHR10458:SF22">
    <property type="entry name" value="PEPTIDE DEFORMYLASE"/>
    <property type="match status" value="1"/>
</dbReference>
<dbReference type="Gene3D" id="3.90.45.10">
    <property type="entry name" value="Peptide deformylase"/>
    <property type="match status" value="1"/>
</dbReference>
<feature type="active site" evidence="4">
    <location>
        <position position="141"/>
    </location>
</feature>
<dbReference type="PANTHER" id="PTHR10458">
    <property type="entry name" value="PEPTIDE DEFORMYLASE"/>
    <property type="match status" value="1"/>
</dbReference>
<evidence type="ECO:0000313" key="5">
    <source>
        <dbReference type="EMBL" id="KGN80881.1"/>
    </source>
</evidence>
<keyword evidence="3 4" id="KW-0378">Hydrolase</keyword>
<dbReference type="OrthoDB" id="9784988at2"/>
<keyword evidence="6" id="KW-1185">Reference proteome</keyword>
<keyword evidence="4" id="KW-0648">Protein biosynthesis</keyword>
<dbReference type="InterPro" id="IPR023635">
    <property type="entry name" value="Peptide_deformylase"/>
</dbReference>
<dbReference type="GO" id="GO:0006412">
    <property type="term" value="P:translation"/>
    <property type="evidence" value="ECO:0007669"/>
    <property type="project" value="UniProtKB-UniRule"/>
</dbReference>
<dbReference type="GO" id="GO:0046872">
    <property type="term" value="F:metal ion binding"/>
    <property type="evidence" value="ECO:0007669"/>
    <property type="project" value="UniProtKB-KW"/>
</dbReference>
<dbReference type="CDD" id="cd00487">
    <property type="entry name" value="Pep_deformylase"/>
    <property type="match status" value="1"/>
</dbReference>
<name>A0A0A2EPY1_PORCN</name>
<dbReference type="eggNOG" id="COG0242">
    <property type="taxonomic scope" value="Bacteria"/>
</dbReference>
<comment type="caution">
    <text evidence="5">The sequence shown here is derived from an EMBL/GenBank/DDBJ whole genome shotgun (WGS) entry which is preliminary data.</text>
</comment>
<evidence type="ECO:0000256" key="1">
    <source>
        <dbReference type="ARBA" id="ARBA00010759"/>
    </source>
</evidence>
<dbReference type="EMBL" id="JQJD01000034">
    <property type="protein sequence ID" value="KGN80881.1"/>
    <property type="molecule type" value="Genomic_DNA"/>
</dbReference>
<dbReference type="Pfam" id="PF01327">
    <property type="entry name" value="Pep_deformylase"/>
    <property type="match status" value="1"/>
</dbReference>
<dbReference type="PRINTS" id="PR01576">
    <property type="entry name" value="PDEFORMYLASE"/>
</dbReference>
<comment type="catalytic activity">
    <reaction evidence="4">
        <text>N-terminal N-formyl-L-methionyl-[peptide] + H2O = N-terminal L-methionyl-[peptide] + formate</text>
        <dbReference type="Rhea" id="RHEA:24420"/>
        <dbReference type="Rhea" id="RHEA-COMP:10639"/>
        <dbReference type="Rhea" id="RHEA-COMP:10640"/>
        <dbReference type="ChEBI" id="CHEBI:15377"/>
        <dbReference type="ChEBI" id="CHEBI:15740"/>
        <dbReference type="ChEBI" id="CHEBI:49298"/>
        <dbReference type="ChEBI" id="CHEBI:64731"/>
        <dbReference type="EC" id="3.5.1.88"/>
    </reaction>
</comment>
<dbReference type="PIRSF" id="PIRSF004749">
    <property type="entry name" value="Pep_def"/>
    <property type="match status" value="1"/>
</dbReference>
<dbReference type="EC" id="3.5.1.88" evidence="4"/>
<organism evidence="5 6">
    <name type="scientific">Porphyromonas cangingivalis</name>
    <dbReference type="NCBI Taxonomy" id="36874"/>
    <lineage>
        <taxon>Bacteria</taxon>
        <taxon>Pseudomonadati</taxon>
        <taxon>Bacteroidota</taxon>
        <taxon>Bacteroidia</taxon>
        <taxon>Bacteroidales</taxon>
        <taxon>Porphyromonadaceae</taxon>
        <taxon>Porphyromonas</taxon>
    </lineage>
</organism>
<comment type="function">
    <text evidence="4">Removes the formyl group from the N-terminal Met of newly synthesized proteins. Requires at least a dipeptide for an efficient rate of reaction. N-terminal L-methionine is a prerequisite for activity but the enzyme has broad specificity at other positions.</text>
</comment>
<dbReference type="SUPFAM" id="SSF56420">
    <property type="entry name" value="Peptide deformylase"/>
    <property type="match status" value="1"/>
</dbReference>
<dbReference type="RefSeq" id="WP_036851539.1">
    <property type="nucleotide sequence ID" value="NZ_JQJD01000034.1"/>
</dbReference>
<evidence type="ECO:0000256" key="3">
    <source>
        <dbReference type="ARBA" id="ARBA00022801"/>
    </source>
</evidence>
<feature type="binding site" evidence="4">
    <location>
        <position position="98"/>
    </location>
    <ligand>
        <name>Fe cation</name>
        <dbReference type="ChEBI" id="CHEBI:24875"/>
    </ligand>
</feature>
<evidence type="ECO:0000256" key="4">
    <source>
        <dbReference type="HAMAP-Rule" id="MF_00163"/>
    </source>
</evidence>
<dbReference type="InterPro" id="IPR036821">
    <property type="entry name" value="Peptide_deformylase_sf"/>
</dbReference>
<dbReference type="NCBIfam" id="TIGR00079">
    <property type="entry name" value="pept_deformyl"/>
    <property type="match status" value="1"/>
</dbReference>
<dbReference type="AlphaFoldDB" id="A0A0A2EPY1"/>
<dbReference type="Proteomes" id="UP000030125">
    <property type="component" value="Unassembled WGS sequence"/>
</dbReference>
<evidence type="ECO:0000256" key="2">
    <source>
        <dbReference type="ARBA" id="ARBA00022723"/>
    </source>
</evidence>
<evidence type="ECO:0000313" key="6">
    <source>
        <dbReference type="Proteomes" id="UP000030125"/>
    </source>
</evidence>
<protein>
    <recommendedName>
        <fullName evidence="4">Peptide deformylase</fullName>
        <shortName evidence="4">PDF</shortName>
        <ecNumber evidence="4">3.5.1.88</ecNumber>
    </recommendedName>
    <alternativeName>
        <fullName evidence="4">Polypeptide deformylase</fullName>
    </alternativeName>
</protein>
<keyword evidence="2 4" id="KW-0479">Metal-binding</keyword>
<keyword evidence="4" id="KW-0408">Iron</keyword>
<reference evidence="5 6" key="1">
    <citation type="submission" date="2014-08" db="EMBL/GenBank/DDBJ databases">
        <title>Porphyromonas cangingivalis strain:COT-109_OH1386 Genome sequencing.</title>
        <authorList>
            <person name="Wallis C."/>
            <person name="Deusch O."/>
            <person name="O'Flynn C."/>
            <person name="Davis I."/>
            <person name="Jospin G."/>
            <person name="Darling A.E."/>
            <person name="Coil D.A."/>
            <person name="Alexiev A."/>
            <person name="Horsfall A."/>
            <person name="Kirkwood N."/>
            <person name="Harris S."/>
            <person name="Eisen J.A."/>
        </authorList>
    </citation>
    <scope>NUCLEOTIDE SEQUENCE [LARGE SCALE GENOMIC DNA]</scope>
    <source>
        <strain evidence="6">COT-109 OH1386</strain>
    </source>
</reference>
<feature type="binding site" evidence="4">
    <location>
        <position position="144"/>
    </location>
    <ligand>
        <name>Fe cation</name>
        <dbReference type="ChEBI" id="CHEBI:24875"/>
    </ligand>
</feature>
<feature type="binding site" evidence="4">
    <location>
        <position position="140"/>
    </location>
    <ligand>
        <name>Fe cation</name>
        <dbReference type="ChEBI" id="CHEBI:24875"/>
    </ligand>
</feature>
<gene>
    <name evidence="4" type="primary">def</name>
    <name evidence="5" type="ORF">HQ35_05030</name>
</gene>
<sequence length="184" mass="21137">MKLPIYLYGHPVLREETAELDSNYPDLKKLIADMYETMYDAEGIGLAAPQIGKAIRLMVIDADVLAEDYPECKDFKKVFINPKITDHNDDTVSLSEGCLSIPGIQEKVSRPTKITVEYVDEAFMPQKLELEGFAARVFQHEFDHIEQTLFTDRISPMRKQMIKSKLQKISQGKVNTHYRTVIKR</sequence>
<proteinExistence type="inferred from homology"/>
<comment type="cofactor">
    <cofactor evidence="4">
        <name>Fe(2+)</name>
        <dbReference type="ChEBI" id="CHEBI:29033"/>
    </cofactor>
    <text evidence="4">Binds 1 Fe(2+) ion.</text>
</comment>
<dbReference type="STRING" id="36874.HQ34_08570"/>
<dbReference type="HAMAP" id="MF_00163">
    <property type="entry name" value="Pep_deformylase"/>
    <property type="match status" value="1"/>
</dbReference>
<dbReference type="GO" id="GO:0042586">
    <property type="term" value="F:peptide deformylase activity"/>
    <property type="evidence" value="ECO:0007669"/>
    <property type="project" value="UniProtKB-UniRule"/>
</dbReference>